<reference evidence="4" key="1">
    <citation type="journal article" date="2017" name="Toxicon">
        <title>Venom-gland transcriptomics and venom proteomics of the Hentz striped scorpion (Centruroides hentzi; Buthidae) reveal high toxin diversity in a harmless member of a lethal family.</title>
        <authorList>
            <person name="Ward M.J."/>
            <person name="Ellsworth S.A."/>
            <person name="Rokyta D.R."/>
        </authorList>
    </citation>
    <scope>NUCLEOTIDE SEQUENCE</scope>
    <source>
        <tissue evidence="4">Venom gland</tissue>
    </source>
</reference>
<name>A0A2I9LNP5_9SCOR</name>
<organism evidence="4">
    <name type="scientific">Centruroides hentzi</name>
    <dbReference type="NCBI Taxonomy" id="88313"/>
    <lineage>
        <taxon>Eukaryota</taxon>
        <taxon>Metazoa</taxon>
        <taxon>Ecdysozoa</taxon>
        <taxon>Arthropoda</taxon>
        <taxon>Chelicerata</taxon>
        <taxon>Arachnida</taxon>
        <taxon>Scorpiones</taxon>
        <taxon>Buthida</taxon>
        <taxon>Buthoidea</taxon>
        <taxon>Buthidae</taxon>
        <taxon>Centruroides</taxon>
    </lineage>
</organism>
<dbReference type="PROSITE" id="PS01138">
    <property type="entry name" value="SCORP_SHORT_TOXIN"/>
    <property type="match status" value="1"/>
</dbReference>
<keyword evidence="3" id="KW-0732">Signal</keyword>
<sequence length="62" mass="7063">MAGMAKITLLLLIVLVTMHTFVNWNAEAAVCVYRRCDKYCKSTRYMSGKCINNACKCYPYST</sequence>
<dbReference type="SUPFAM" id="SSF57095">
    <property type="entry name" value="Scorpion toxin-like"/>
    <property type="match status" value="1"/>
</dbReference>
<evidence type="ECO:0000313" key="4">
    <source>
        <dbReference type="EMBL" id="MBW20004.1"/>
    </source>
</evidence>
<dbReference type="Gene3D" id="3.30.30.10">
    <property type="entry name" value="Knottin, scorpion toxin-like"/>
    <property type="match status" value="1"/>
</dbReference>
<feature type="signal peptide" evidence="3">
    <location>
        <begin position="1"/>
        <end position="24"/>
    </location>
</feature>
<keyword evidence="2" id="KW-0964">Secreted</keyword>
<dbReference type="GO" id="GO:0005576">
    <property type="term" value="C:extracellular region"/>
    <property type="evidence" value="ECO:0007669"/>
    <property type="project" value="UniProtKB-SubCell"/>
</dbReference>
<evidence type="ECO:0000256" key="3">
    <source>
        <dbReference type="SAM" id="SignalP"/>
    </source>
</evidence>
<comment type="subcellular location">
    <subcellularLocation>
        <location evidence="1">Secreted</location>
    </subcellularLocation>
</comment>
<proteinExistence type="predicted"/>
<feature type="chain" id="PRO_5014448098" evidence="3">
    <location>
        <begin position="25"/>
        <end position="62"/>
    </location>
</feature>
<dbReference type="AlphaFoldDB" id="A0A2I9LNP5"/>
<dbReference type="EMBL" id="GFWZ01000014">
    <property type="protein sequence ID" value="MBW20004.1"/>
    <property type="molecule type" value="Transcribed_RNA"/>
</dbReference>
<dbReference type="InterPro" id="IPR036574">
    <property type="entry name" value="Scorpion_toxin-like_sf"/>
</dbReference>
<protein>
    <submittedName>
        <fullName evidence="4">AKTx</fullName>
    </submittedName>
</protein>
<evidence type="ECO:0000256" key="2">
    <source>
        <dbReference type="ARBA" id="ARBA00022525"/>
    </source>
</evidence>
<evidence type="ECO:0000256" key="1">
    <source>
        <dbReference type="ARBA" id="ARBA00004613"/>
    </source>
</evidence>
<accession>A0A2I9LNP5</accession>